<organism evidence="5">
    <name type="scientific">bioreactor metagenome</name>
    <dbReference type="NCBI Taxonomy" id="1076179"/>
    <lineage>
        <taxon>unclassified sequences</taxon>
        <taxon>metagenomes</taxon>
        <taxon>ecological metagenomes</taxon>
    </lineage>
</organism>
<evidence type="ECO:0000256" key="1">
    <source>
        <dbReference type="ARBA" id="ARBA00023015"/>
    </source>
</evidence>
<dbReference type="Pfam" id="PF12802">
    <property type="entry name" value="MarR_2"/>
    <property type="match status" value="1"/>
</dbReference>
<dbReference type="PANTHER" id="PTHR42756">
    <property type="entry name" value="TRANSCRIPTIONAL REGULATOR, MARR"/>
    <property type="match status" value="1"/>
</dbReference>
<feature type="domain" description="HTH marR-type" evidence="4">
    <location>
        <begin position="23"/>
        <end position="162"/>
    </location>
</feature>
<gene>
    <name evidence="5" type="ORF">SDC9_203565</name>
</gene>
<dbReference type="PRINTS" id="PR00598">
    <property type="entry name" value="HTHMARR"/>
</dbReference>
<dbReference type="GO" id="GO:0003677">
    <property type="term" value="F:DNA binding"/>
    <property type="evidence" value="ECO:0007669"/>
    <property type="project" value="UniProtKB-KW"/>
</dbReference>
<keyword evidence="2" id="KW-0238">DNA-binding</keyword>
<proteinExistence type="predicted"/>
<dbReference type="EMBL" id="VSSQ01125596">
    <property type="protein sequence ID" value="MPN55881.1"/>
    <property type="molecule type" value="Genomic_DNA"/>
</dbReference>
<dbReference type="InterPro" id="IPR011991">
    <property type="entry name" value="ArsR-like_HTH"/>
</dbReference>
<dbReference type="InterPro" id="IPR036390">
    <property type="entry name" value="WH_DNA-bd_sf"/>
</dbReference>
<evidence type="ECO:0000256" key="2">
    <source>
        <dbReference type="ARBA" id="ARBA00023125"/>
    </source>
</evidence>
<keyword evidence="1" id="KW-0805">Transcription regulation</keyword>
<dbReference type="InterPro" id="IPR036388">
    <property type="entry name" value="WH-like_DNA-bd_sf"/>
</dbReference>
<dbReference type="SMART" id="SM00347">
    <property type="entry name" value="HTH_MARR"/>
    <property type="match status" value="1"/>
</dbReference>
<sequence>MISFVGRTIFSRELGEEVTPMTDQEIELLLNQALKDMFYSVLRLQEQSVSKLAKGNLSRTEMHALEIVQDLPEATLTQISDILGITKATLSVSVNRLVEKGFLQKHRSETDGRKSILRLTETGEAMCKKHTQFHDMLIHSVMRDFKVAEYPEVLKSMQALVNFFNHLRV</sequence>
<evidence type="ECO:0000256" key="3">
    <source>
        <dbReference type="ARBA" id="ARBA00023163"/>
    </source>
</evidence>
<comment type="caution">
    <text evidence="5">The sequence shown here is derived from an EMBL/GenBank/DDBJ whole genome shotgun (WGS) entry which is preliminary data.</text>
</comment>
<keyword evidence="3" id="KW-0804">Transcription</keyword>
<protein>
    <recommendedName>
        <fullName evidence="4">HTH marR-type domain-containing protein</fullName>
    </recommendedName>
</protein>
<dbReference type="InterPro" id="IPR023187">
    <property type="entry name" value="Tscrpt_reg_MarR-type_CS"/>
</dbReference>
<dbReference type="GO" id="GO:0003700">
    <property type="term" value="F:DNA-binding transcription factor activity"/>
    <property type="evidence" value="ECO:0007669"/>
    <property type="project" value="InterPro"/>
</dbReference>
<dbReference type="PROSITE" id="PS50995">
    <property type="entry name" value="HTH_MARR_2"/>
    <property type="match status" value="1"/>
</dbReference>
<dbReference type="SUPFAM" id="SSF46785">
    <property type="entry name" value="Winged helix' DNA-binding domain"/>
    <property type="match status" value="1"/>
</dbReference>
<dbReference type="Gene3D" id="1.10.10.10">
    <property type="entry name" value="Winged helix-like DNA-binding domain superfamily/Winged helix DNA-binding domain"/>
    <property type="match status" value="1"/>
</dbReference>
<dbReference type="AlphaFoldDB" id="A0A645IX13"/>
<dbReference type="CDD" id="cd00090">
    <property type="entry name" value="HTH_ARSR"/>
    <property type="match status" value="1"/>
</dbReference>
<evidence type="ECO:0000313" key="5">
    <source>
        <dbReference type="EMBL" id="MPN55881.1"/>
    </source>
</evidence>
<reference evidence="5" key="1">
    <citation type="submission" date="2019-08" db="EMBL/GenBank/DDBJ databases">
        <authorList>
            <person name="Kucharzyk K."/>
            <person name="Murdoch R.W."/>
            <person name="Higgins S."/>
            <person name="Loffler F."/>
        </authorList>
    </citation>
    <scope>NUCLEOTIDE SEQUENCE</scope>
</reference>
<name>A0A645IX13_9ZZZZ</name>
<dbReference type="PROSITE" id="PS01117">
    <property type="entry name" value="HTH_MARR_1"/>
    <property type="match status" value="1"/>
</dbReference>
<dbReference type="InterPro" id="IPR000835">
    <property type="entry name" value="HTH_MarR-typ"/>
</dbReference>
<dbReference type="PANTHER" id="PTHR42756:SF1">
    <property type="entry name" value="TRANSCRIPTIONAL REPRESSOR OF EMRAB OPERON"/>
    <property type="match status" value="1"/>
</dbReference>
<evidence type="ECO:0000259" key="4">
    <source>
        <dbReference type="PROSITE" id="PS50995"/>
    </source>
</evidence>
<accession>A0A645IX13</accession>